<evidence type="ECO:0000313" key="2">
    <source>
        <dbReference type="Proteomes" id="UP000271977"/>
    </source>
</evidence>
<comment type="caution">
    <text evidence="1">The sequence shown here is derived from an EMBL/GenBank/DDBJ whole genome shotgun (WGS) entry which is preliminary data.</text>
</comment>
<evidence type="ECO:0000313" key="1">
    <source>
        <dbReference type="EMBL" id="RSJ91445.1"/>
    </source>
</evidence>
<protein>
    <submittedName>
        <fullName evidence="1">Uncharacterized protein</fullName>
    </submittedName>
</protein>
<dbReference type="AlphaFoldDB" id="A0A428H6I7"/>
<organism evidence="1 2">
    <name type="scientific">Streptococcus mitis</name>
    <dbReference type="NCBI Taxonomy" id="28037"/>
    <lineage>
        <taxon>Bacteria</taxon>
        <taxon>Bacillati</taxon>
        <taxon>Bacillota</taxon>
        <taxon>Bacilli</taxon>
        <taxon>Lactobacillales</taxon>
        <taxon>Streptococcaceae</taxon>
        <taxon>Streptococcus</taxon>
        <taxon>Streptococcus mitis group</taxon>
    </lineage>
</organism>
<gene>
    <name evidence="1" type="ORF">D8789_00490</name>
</gene>
<dbReference type="EMBL" id="RJPV01000001">
    <property type="protein sequence ID" value="RSJ91445.1"/>
    <property type="molecule type" value="Genomic_DNA"/>
</dbReference>
<sequence length="30" mass="3397">MIPIEPDTVKTGEGKCEMVFSNTEMNRLIL</sequence>
<accession>A0A428H6I7</accession>
<dbReference type="Proteomes" id="UP000271977">
    <property type="component" value="Unassembled WGS sequence"/>
</dbReference>
<reference evidence="1 2" key="1">
    <citation type="submission" date="2018-11" db="EMBL/GenBank/DDBJ databases">
        <title>Species Designations Belie Phenotypic and Genotypic Heterogeneity in Oral Streptococci.</title>
        <authorList>
            <person name="Velsko I."/>
        </authorList>
    </citation>
    <scope>NUCLEOTIDE SEQUENCE [LARGE SCALE GENOMIC DNA]</scope>
    <source>
        <strain evidence="1 2">BCC30</strain>
    </source>
</reference>
<name>A0A428H6I7_STRMT</name>
<proteinExistence type="predicted"/>